<sequence>MKFHSRFELFKILEKILQHSKKGAIKYAALCCSNFLARMNRSISIEMVADLTSQDKYSLTQNVLEFIRDNRENFQVIYGSIQRLINQSIHFDDYTFLNAMAYYGKIDICIYQRSKDANFPRNQHIEIKSQFRPVKTKLDLIQIENTYTKLEMIRFEIVEDEPMDIDEDEPMDKD</sequence>
<dbReference type="Proteomes" id="UP000276133">
    <property type="component" value="Unassembled WGS sequence"/>
</dbReference>
<protein>
    <submittedName>
        <fullName evidence="1">Uncharacterized protein</fullName>
    </submittedName>
</protein>
<dbReference type="EMBL" id="REGN01008458">
    <property type="protein sequence ID" value="RNA03527.1"/>
    <property type="molecule type" value="Genomic_DNA"/>
</dbReference>
<proteinExistence type="predicted"/>
<dbReference type="AlphaFoldDB" id="A0A3M7PWN5"/>
<organism evidence="1 2">
    <name type="scientific">Brachionus plicatilis</name>
    <name type="common">Marine rotifer</name>
    <name type="synonym">Brachionus muelleri</name>
    <dbReference type="NCBI Taxonomy" id="10195"/>
    <lineage>
        <taxon>Eukaryota</taxon>
        <taxon>Metazoa</taxon>
        <taxon>Spiralia</taxon>
        <taxon>Gnathifera</taxon>
        <taxon>Rotifera</taxon>
        <taxon>Eurotatoria</taxon>
        <taxon>Monogononta</taxon>
        <taxon>Pseudotrocha</taxon>
        <taxon>Ploima</taxon>
        <taxon>Brachionidae</taxon>
        <taxon>Brachionus</taxon>
    </lineage>
</organism>
<keyword evidence="2" id="KW-1185">Reference proteome</keyword>
<accession>A0A3M7PWN5</accession>
<gene>
    <name evidence="1" type="ORF">BpHYR1_045728</name>
</gene>
<name>A0A3M7PWN5_BRAPC</name>
<evidence type="ECO:0000313" key="1">
    <source>
        <dbReference type="EMBL" id="RNA03527.1"/>
    </source>
</evidence>
<evidence type="ECO:0000313" key="2">
    <source>
        <dbReference type="Proteomes" id="UP000276133"/>
    </source>
</evidence>
<reference evidence="1 2" key="1">
    <citation type="journal article" date="2018" name="Sci. Rep.">
        <title>Genomic signatures of local adaptation to the degree of environmental predictability in rotifers.</title>
        <authorList>
            <person name="Franch-Gras L."/>
            <person name="Hahn C."/>
            <person name="Garcia-Roger E.M."/>
            <person name="Carmona M.J."/>
            <person name="Serra M."/>
            <person name="Gomez A."/>
        </authorList>
    </citation>
    <scope>NUCLEOTIDE SEQUENCE [LARGE SCALE GENOMIC DNA]</scope>
    <source>
        <strain evidence="1">HYR1</strain>
    </source>
</reference>
<comment type="caution">
    <text evidence="1">The sequence shown here is derived from an EMBL/GenBank/DDBJ whole genome shotgun (WGS) entry which is preliminary data.</text>
</comment>